<evidence type="ECO:0000313" key="2">
    <source>
        <dbReference type="Proteomes" id="UP000593765"/>
    </source>
</evidence>
<dbReference type="Proteomes" id="UP000593765">
    <property type="component" value="Chromosome"/>
</dbReference>
<name>A0A7M2WU25_9BACT</name>
<dbReference type="AlphaFoldDB" id="A0A7M2WU25"/>
<dbReference type="EMBL" id="CP063458">
    <property type="protein sequence ID" value="QOV89025.1"/>
    <property type="molecule type" value="Genomic_DNA"/>
</dbReference>
<evidence type="ECO:0000313" key="1">
    <source>
        <dbReference type="EMBL" id="QOV89025.1"/>
    </source>
</evidence>
<dbReference type="RefSeq" id="WP_206292038.1">
    <property type="nucleotide sequence ID" value="NZ_CP063458.1"/>
</dbReference>
<gene>
    <name evidence="1" type="ORF">IPV69_22815</name>
</gene>
<reference evidence="1 2" key="1">
    <citation type="submission" date="2020-10" db="EMBL/GenBank/DDBJ databases">
        <title>Wide distribution of Phycisphaera-like planctomycetes from WD2101 soil group in peatlands and genome analysis of the first cultivated representative.</title>
        <authorList>
            <person name="Dedysh S.N."/>
            <person name="Beletsky A.V."/>
            <person name="Ivanova A."/>
            <person name="Kulichevskaya I.S."/>
            <person name="Suzina N.E."/>
            <person name="Philippov D.A."/>
            <person name="Rakitin A.L."/>
            <person name="Mardanov A.V."/>
            <person name="Ravin N.V."/>
        </authorList>
    </citation>
    <scope>NUCLEOTIDE SEQUENCE [LARGE SCALE GENOMIC DNA]</scope>
    <source>
        <strain evidence="1 2">M1803</strain>
    </source>
</reference>
<keyword evidence="2" id="KW-1185">Reference proteome</keyword>
<protein>
    <submittedName>
        <fullName evidence="1">Uncharacterized protein</fullName>
    </submittedName>
</protein>
<proteinExistence type="predicted"/>
<sequence length="196" mass="20971">MADIPLTSTSAALLSPAAVAVLRADAAVAYQRLVVRGGGSAEGKKLLSAMTAGDVLARPAGRPEVAGALLAGLWLWHDWLDESHTLSQSIESSTGSFWHAIMHRREGDFSNAKYWYARCGGHPAHARFRAAVAGLPSSPENAELSRLLGGGRDGYALVDLAEEAEDLPADAPLRSAVVRLQRMEWAALFEETLRRA</sequence>
<accession>A0A7M2WU25</accession>
<organism evidence="1 2">
    <name type="scientific">Humisphaera borealis</name>
    <dbReference type="NCBI Taxonomy" id="2807512"/>
    <lineage>
        <taxon>Bacteria</taxon>
        <taxon>Pseudomonadati</taxon>
        <taxon>Planctomycetota</taxon>
        <taxon>Phycisphaerae</taxon>
        <taxon>Tepidisphaerales</taxon>
        <taxon>Tepidisphaeraceae</taxon>
        <taxon>Humisphaera</taxon>
    </lineage>
</organism>
<dbReference type="KEGG" id="hbs:IPV69_22815"/>